<dbReference type="OrthoDB" id="7063096at2"/>
<proteinExistence type="predicted"/>
<dbReference type="RefSeq" id="WP_110661030.1">
    <property type="nucleotide sequence ID" value="NZ_PDLL01000288.1"/>
</dbReference>
<dbReference type="EMBL" id="PDLL01000288">
    <property type="protein sequence ID" value="PYY68621.1"/>
    <property type="molecule type" value="Genomic_DNA"/>
</dbReference>
<gene>
    <name evidence="1" type="ORF">CRX42_20800</name>
</gene>
<organism evidence="1 2">
    <name type="scientific">Pseudomonas jessenii</name>
    <dbReference type="NCBI Taxonomy" id="77298"/>
    <lineage>
        <taxon>Bacteria</taxon>
        <taxon>Pseudomonadati</taxon>
        <taxon>Pseudomonadota</taxon>
        <taxon>Gammaproteobacteria</taxon>
        <taxon>Pseudomonadales</taxon>
        <taxon>Pseudomonadaceae</taxon>
        <taxon>Pseudomonas</taxon>
    </lineage>
</organism>
<comment type="caution">
    <text evidence="1">The sequence shown here is derived from an EMBL/GenBank/DDBJ whole genome shotgun (WGS) entry which is preliminary data.</text>
</comment>
<sequence>MEVKEAQVYLTNSSMGALKHLYFESIDQVDEHVRKAVYKEDLAWILSTIELKSLYAELLVASGIEQFRISGTKAQRNDGRHLFRSNGPLKYHFDSSCDYLKSDYLNFTIPPEIEAKGPDEIEKFRVFAEANKHLLQGDQEKFLNSLEAQFLLKNRPQRIEYINSGQSEFSLLTLAALEQALEAHLREAKAFQAAHPEVKNRTFAPRRVVDSPQASDLDRKWHNAYKRVLKSMLSQYYRKSHDRSHQESFLKSLGFEACKACLKATTRRL</sequence>
<reference evidence="1 2" key="1">
    <citation type="journal article" date="2018" name="Appl. Microbiol. Biotechnol.">
        <title>Characterization of the caprolactam degradation pathway in Pseudomonas jessenii using mass spectrometry-based proteomics.</title>
        <authorList>
            <person name="Otzen M."/>
            <person name="Palacio C."/>
            <person name="Janssen D.B."/>
        </authorList>
    </citation>
    <scope>NUCLEOTIDE SEQUENCE [LARGE SCALE GENOMIC DNA]</scope>
    <source>
        <strain evidence="1 2">GO3</strain>
    </source>
</reference>
<name>A0A2W0ETR8_PSEJE</name>
<protein>
    <submittedName>
        <fullName evidence="1">Uncharacterized protein</fullName>
    </submittedName>
</protein>
<dbReference type="AlphaFoldDB" id="A0A2W0ETR8"/>
<accession>A0A2W0ETR8</accession>
<evidence type="ECO:0000313" key="2">
    <source>
        <dbReference type="Proteomes" id="UP000247437"/>
    </source>
</evidence>
<dbReference type="Proteomes" id="UP000247437">
    <property type="component" value="Unassembled WGS sequence"/>
</dbReference>
<evidence type="ECO:0000313" key="1">
    <source>
        <dbReference type="EMBL" id="PYY68621.1"/>
    </source>
</evidence>